<evidence type="ECO:0000256" key="1">
    <source>
        <dbReference type="ARBA" id="ARBA00001947"/>
    </source>
</evidence>
<dbReference type="InterPro" id="IPR001279">
    <property type="entry name" value="Metallo-B-lactamas"/>
</dbReference>
<organism evidence="6 7">
    <name type="scientific">Dictyobacter arantiisoli</name>
    <dbReference type="NCBI Taxonomy" id="2014874"/>
    <lineage>
        <taxon>Bacteria</taxon>
        <taxon>Bacillati</taxon>
        <taxon>Chloroflexota</taxon>
        <taxon>Ktedonobacteria</taxon>
        <taxon>Ktedonobacterales</taxon>
        <taxon>Dictyobacteraceae</taxon>
        <taxon>Dictyobacter</taxon>
    </lineage>
</organism>
<dbReference type="InterPro" id="IPR036866">
    <property type="entry name" value="RibonucZ/Hydroxyglut_hydro"/>
</dbReference>
<dbReference type="InterPro" id="IPR051453">
    <property type="entry name" value="MBL_Glyoxalase_II"/>
</dbReference>
<dbReference type="EMBL" id="BIXY01000006">
    <property type="protein sequence ID" value="GCF07141.1"/>
    <property type="molecule type" value="Genomic_DNA"/>
</dbReference>
<evidence type="ECO:0000313" key="7">
    <source>
        <dbReference type="Proteomes" id="UP000322530"/>
    </source>
</evidence>
<dbReference type="Gene3D" id="3.60.15.10">
    <property type="entry name" value="Ribonuclease Z/Hydroxyacylglutathione hydrolase-like"/>
    <property type="match status" value="1"/>
</dbReference>
<evidence type="ECO:0000259" key="5">
    <source>
        <dbReference type="SMART" id="SM00849"/>
    </source>
</evidence>
<evidence type="ECO:0000256" key="2">
    <source>
        <dbReference type="ARBA" id="ARBA00022723"/>
    </source>
</evidence>
<comment type="cofactor">
    <cofactor evidence="1">
        <name>Zn(2+)</name>
        <dbReference type="ChEBI" id="CHEBI:29105"/>
    </cofactor>
</comment>
<dbReference type="SUPFAM" id="SSF56281">
    <property type="entry name" value="Metallo-hydrolase/oxidoreductase"/>
    <property type="match status" value="1"/>
</dbReference>
<comment type="caution">
    <text evidence="6">The sequence shown here is derived from an EMBL/GenBank/DDBJ whole genome shotgun (WGS) entry which is preliminary data.</text>
</comment>
<dbReference type="GO" id="GO:0046872">
    <property type="term" value="F:metal ion binding"/>
    <property type="evidence" value="ECO:0007669"/>
    <property type="project" value="UniProtKB-KW"/>
</dbReference>
<protein>
    <submittedName>
        <fullName evidence="6">Putative polyketide biosynthesis zinc-dependent hydrolase PksB</fullName>
    </submittedName>
</protein>
<keyword evidence="7" id="KW-1185">Reference proteome</keyword>
<reference evidence="6 7" key="1">
    <citation type="submission" date="2019-01" db="EMBL/GenBank/DDBJ databases">
        <title>Draft genome sequence of Dictyobacter sp. Uno17.</title>
        <authorList>
            <person name="Wang C.M."/>
            <person name="Zheng Y."/>
            <person name="Sakai Y."/>
            <person name="Abe K."/>
            <person name="Yokota A."/>
            <person name="Yabe S."/>
        </authorList>
    </citation>
    <scope>NUCLEOTIDE SEQUENCE [LARGE SCALE GENOMIC DNA]</scope>
    <source>
        <strain evidence="6 7">Uno17</strain>
    </source>
</reference>
<name>A0A5A5T6N6_9CHLR</name>
<dbReference type="Proteomes" id="UP000322530">
    <property type="component" value="Unassembled WGS sequence"/>
</dbReference>
<accession>A0A5A5T6N6</accession>
<dbReference type="GO" id="GO:0016787">
    <property type="term" value="F:hydrolase activity"/>
    <property type="evidence" value="ECO:0007669"/>
    <property type="project" value="UniProtKB-KW"/>
</dbReference>
<gene>
    <name evidence="6" type="primary">pksB</name>
    <name evidence="6" type="ORF">KDI_07050</name>
</gene>
<dbReference type="CDD" id="cd16275">
    <property type="entry name" value="BaeB-like_MBL-fold"/>
    <property type="match status" value="1"/>
</dbReference>
<feature type="domain" description="Metallo-beta-lactamase" evidence="5">
    <location>
        <begin position="2"/>
        <end position="165"/>
    </location>
</feature>
<keyword evidence="4" id="KW-0862">Zinc</keyword>
<sequence>MFNFNYIIVDKSSRQTAIIDPAWNEGHIIRTFDELGVKPDLILLTHSHIDHVNLVPQLVERFHSRVYMSAQEIDFYHFHSHNLFPLYDLEEIQLGETRMTCLLTPGHTVGSLCFLLSDSLFTGDTIFTEGCGICTQTGGSPEQMFESIQRIKKLVPPHVHVYPGHTYGKAPGQSIDYLLLNNIYFQFNKKEQFVQFRMRKNQPKLFFT</sequence>
<dbReference type="Pfam" id="PF00753">
    <property type="entry name" value="Lactamase_B"/>
    <property type="match status" value="1"/>
</dbReference>
<dbReference type="PANTHER" id="PTHR46233:SF3">
    <property type="entry name" value="HYDROXYACYLGLUTATHIONE HYDROLASE GLOC"/>
    <property type="match status" value="1"/>
</dbReference>
<keyword evidence="3 6" id="KW-0378">Hydrolase</keyword>
<dbReference type="AlphaFoldDB" id="A0A5A5T6N6"/>
<dbReference type="PANTHER" id="PTHR46233">
    <property type="entry name" value="HYDROXYACYLGLUTATHIONE HYDROLASE GLOC"/>
    <property type="match status" value="1"/>
</dbReference>
<dbReference type="SMART" id="SM00849">
    <property type="entry name" value="Lactamase_B"/>
    <property type="match status" value="1"/>
</dbReference>
<evidence type="ECO:0000313" key="6">
    <source>
        <dbReference type="EMBL" id="GCF07141.1"/>
    </source>
</evidence>
<keyword evidence="2" id="KW-0479">Metal-binding</keyword>
<evidence type="ECO:0000256" key="4">
    <source>
        <dbReference type="ARBA" id="ARBA00022833"/>
    </source>
</evidence>
<proteinExistence type="predicted"/>
<evidence type="ECO:0000256" key="3">
    <source>
        <dbReference type="ARBA" id="ARBA00022801"/>
    </source>
</evidence>